<reference evidence="1" key="1">
    <citation type="submission" date="2008-06" db="EMBL/GenBank/DDBJ databases">
        <title>Complete sequence of chromosome of Prosthecochloris aestuarii DSM 271.</title>
        <authorList>
            <consortium name="US DOE Joint Genome Institute"/>
            <person name="Lucas S."/>
            <person name="Copeland A."/>
            <person name="Lapidus A."/>
            <person name="Glavina del Rio T."/>
            <person name="Dalin E."/>
            <person name="Tice H."/>
            <person name="Bruce D."/>
            <person name="Goodwin L."/>
            <person name="Pitluck S."/>
            <person name="Schmutz J."/>
            <person name="Larimer F."/>
            <person name="Land M."/>
            <person name="Hauser L."/>
            <person name="Kyrpides N."/>
            <person name="Anderson I."/>
            <person name="Liu Z."/>
            <person name="Li T."/>
            <person name="Zhao F."/>
            <person name="Overmann J."/>
            <person name="Bryant D.A."/>
            <person name="Richardson P."/>
        </authorList>
    </citation>
    <scope>NUCLEOTIDE SEQUENCE [LARGE SCALE GENOMIC DNA]</scope>
    <source>
        <strain evidence="1">DSM 271</strain>
    </source>
</reference>
<dbReference type="AlphaFoldDB" id="B4S3Z2"/>
<dbReference type="Proteomes" id="UP000002725">
    <property type="component" value="Chromosome"/>
</dbReference>
<keyword evidence="2" id="KW-1185">Reference proteome</keyword>
<sequence length="155" mass="16375">MRAFHINVTFGAVNSCAGGACGAGTKNAFGFGDESREARDRSAFGTGDRGRLRRQRPETGDWSACGAVTCDEGACGAVFGPQIPQIVTEKSFFLVLCPSVQSVCNKALQRFSLPVTRDRSPASPLHHSPSFVICAGSLLAALPPAPRPYTEPFGQ</sequence>
<name>B4S3Z2_PROA2</name>
<organism evidence="1 2">
    <name type="scientific">Prosthecochloris aestuarii (strain DSM 271 / SK 413)</name>
    <dbReference type="NCBI Taxonomy" id="290512"/>
    <lineage>
        <taxon>Bacteria</taxon>
        <taxon>Pseudomonadati</taxon>
        <taxon>Chlorobiota</taxon>
        <taxon>Chlorobiia</taxon>
        <taxon>Chlorobiales</taxon>
        <taxon>Chlorobiaceae</taxon>
        <taxon>Prosthecochloris</taxon>
    </lineage>
</organism>
<dbReference type="HOGENOM" id="CLU_1693909_0_0_10"/>
<dbReference type="PROSITE" id="PS51257">
    <property type="entry name" value="PROKAR_LIPOPROTEIN"/>
    <property type="match status" value="1"/>
</dbReference>
<proteinExistence type="predicted"/>
<evidence type="ECO:0000313" key="2">
    <source>
        <dbReference type="Proteomes" id="UP000002725"/>
    </source>
</evidence>
<dbReference type="KEGG" id="paa:Paes_1771"/>
<dbReference type="EMBL" id="CP001108">
    <property type="protein sequence ID" value="ACF46784.1"/>
    <property type="molecule type" value="Genomic_DNA"/>
</dbReference>
<protein>
    <submittedName>
        <fullName evidence="1">Uncharacterized protein</fullName>
    </submittedName>
</protein>
<accession>B4S3Z2</accession>
<gene>
    <name evidence="1" type="ordered locus">Paes_1771</name>
</gene>
<evidence type="ECO:0000313" key="1">
    <source>
        <dbReference type="EMBL" id="ACF46784.1"/>
    </source>
</evidence>